<feature type="non-terminal residue" evidence="1">
    <location>
        <position position="153"/>
    </location>
</feature>
<organism evidence="1">
    <name type="scientific">marine sediment metagenome</name>
    <dbReference type="NCBI Taxonomy" id="412755"/>
    <lineage>
        <taxon>unclassified sequences</taxon>
        <taxon>metagenomes</taxon>
        <taxon>ecological metagenomes</taxon>
    </lineage>
</organism>
<reference evidence="1" key="1">
    <citation type="journal article" date="2014" name="Front. Microbiol.">
        <title>High frequency of phylogenetically diverse reductive dehalogenase-homologous genes in deep subseafloor sedimentary metagenomes.</title>
        <authorList>
            <person name="Kawai M."/>
            <person name="Futagami T."/>
            <person name="Toyoda A."/>
            <person name="Takaki Y."/>
            <person name="Nishi S."/>
            <person name="Hori S."/>
            <person name="Arai W."/>
            <person name="Tsubouchi T."/>
            <person name="Morono Y."/>
            <person name="Uchiyama I."/>
            <person name="Ito T."/>
            <person name="Fujiyama A."/>
            <person name="Inagaki F."/>
            <person name="Takami H."/>
        </authorList>
    </citation>
    <scope>NUCLEOTIDE SEQUENCE</scope>
    <source>
        <strain evidence="1">Expedition CK06-06</strain>
    </source>
</reference>
<dbReference type="AlphaFoldDB" id="X1BLB0"/>
<proteinExistence type="predicted"/>
<name>X1BLB0_9ZZZZ</name>
<protein>
    <submittedName>
        <fullName evidence="1">Uncharacterized protein</fullName>
    </submittedName>
</protein>
<dbReference type="EMBL" id="BART01018015">
    <property type="protein sequence ID" value="GAG84858.1"/>
    <property type="molecule type" value="Genomic_DNA"/>
</dbReference>
<comment type="caution">
    <text evidence="1">The sequence shown here is derived from an EMBL/GenBank/DDBJ whole genome shotgun (WGS) entry which is preliminary data.</text>
</comment>
<sequence>MKKAATQKKRKKASPADCLFEDKGAGRYGWDPHEPCPEREEDTGAPVDVISGEIIEHDWLARVRCDGLLRCYDLETLNNLLETDPIDPFTRRPFTDPFIDRIIAETNRLAPHPVTRFRIEAIRRVHNEHQPLYELLGTGNIADPVIKTLVAFL</sequence>
<evidence type="ECO:0000313" key="1">
    <source>
        <dbReference type="EMBL" id="GAG84858.1"/>
    </source>
</evidence>
<gene>
    <name evidence="1" type="ORF">S01H4_34100</name>
</gene>
<accession>X1BLB0</accession>